<dbReference type="Pfam" id="PF00211">
    <property type="entry name" value="Guanylate_cyc"/>
    <property type="match status" value="1"/>
</dbReference>
<dbReference type="InterPro" id="IPR029787">
    <property type="entry name" value="Nucleotide_cyclase"/>
</dbReference>
<reference evidence="9" key="1">
    <citation type="submission" date="2022-04" db="EMBL/GenBank/DDBJ databases">
        <authorList>
            <person name="Xu L."/>
            <person name="Lv Z."/>
        </authorList>
    </citation>
    <scope>NUCLEOTIDE SEQUENCE</scope>
    <source>
        <strain evidence="9">LV_2022a</strain>
    </source>
</reference>
<dbReference type="GO" id="GO:0004383">
    <property type="term" value="F:guanylate cyclase activity"/>
    <property type="evidence" value="ECO:0007669"/>
    <property type="project" value="UniProtKB-EC"/>
</dbReference>
<evidence type="ECO:0000256" key="5">
    <source>
        <dbReference type="ARBA" id="ARBA00023134"/>
    </source>
</evidence>
<dbReference type="InterPro" id="IPR007858">
    <property type="entry name" value="Dpy-30_motif"/>
</dbReference>
<keyword evidence="7" id="KW-0141">cGMP biosynthesis</keyword>
<evidence type="ECO:0000256" key="1">
    <source>
        <dbReference type="ARBA" id="ARBA00004496"/>
    </source>
</evidence>
<dbReference type="PANTHER" id="PTHR45655:SF13">
    <property type="entry name" value="SOLUBLE GUANYLATE CYCLASE GCY-32-RELATED"/>
    <property type="match status" value="1"/>
</dbReference>
<evidence type="ECO:0000256" key="3">
    <source>
        <dbReference type="ARBA" id="ARBA00022490"/>
    </source>
</evidence>
<evidence type="ECO:0000256" key="6">
    <source>
        <dbReference type="ARBA" id="ARBA00023239"/>
    </source>
</evidence>
<dbReference type="PROSITE" id="PS50125">
    <property type="entry name" value="GUANYLATE_CYCLASE_2"/>
    <property type="match status" value="1"/>
</dbReference>
<evidence type="ECO:0000256" key="4">
    <source>
        <dbReference type="ARBA" id="ARBA00022741"/>
    </source>
</evidence>
<dbReference type="InterPro" id="IPR001054">
    <property type="entry name" value="A/G_cyclase"/>
</dbReference>
<dbReference type="Gene3D" id="3.30.450.260">
    <property type="entry name" value="Haem NO binding associated domain"/>
    <property type="match status" value="1"/>
</dbReference>
<reference evidence="9" key="2">
    <citation type="journal article" date="2023" name="Infect Dis Poverty">
        <title>Chromosome-scale genome of the human blood fluke Schistosoma mekongi and its implications for public health.</title>
        <authorList>
            <person name="Zhou M."/>
            <person name="Xu L."/>
            <person name="Xu D."/>
            <person name="Chen W."/>
            <person name="Khan J."/>
            <person name="Hu Y."/>
            <person name="Huang H."/>
            <person name="Wei H."/>
            <person name="Zhang Y."/>
            <person name="Chusongsang P."/>
            <person name="Tanasarnprasert K."/>
            <person name="Hu X."/>
            <person name="Limpanont Y."/>
            <person name="Lv Z."/>
        </authorList>
    </citation>
    <scope>NUCLEOTIDE SEQUENCE</scope>
    <source>
        <strain evidence="9">LV_2022a</strain>
    </source>
</reference>
<dbReference type="InterPro" id="IPR042463">
    <property type="entry name" value="HNOB_dom_associated_sf"/>
</dbReference>
<dbReference type="SMART" id="SM00044">
    <property type="entry name" value="CYCc"/>
    <property type="match status" value="1"/>
</dbReference>
<evidence type="ECO:0000259" key="8">
    <source>
        <dbReference type="PROSITE" id="PS50125"/>
    </source>
</evidence>
<evidence type="ECO:0000256" key="7">
    <source>
        <dbReference type="ARBA" id="ARBA00023293"/>
    </source>
</evidence>
<dbReference type="Proteomes" id="UP001292079">
    <property type="component" value="Unassembled WGS sequence"/>
</dbReference>
<dbReference type="GO" id="GO:0008074">
    <property type="term" value="C:guanylate cyclase complex, soluble"/>
    <property type="evidence" value="ECO:0007669"/>
    <property type="project" value="TreeGrafter"/>
</dbReference>
<dbReference type="GO" id="GO:0020037">
    <property type="term" value="F:heme binding"/>
    <property type="evidence" value="ECO:0007669"/>
    <property type="project" value="InterPro"/>
</dbReference>
<keyword evidence="10" id="KW-1185">Reference proteome</keyword>
<keyword evidence="3" id="KW-0963">Cytoplasm</keyword>
<dbReference type="Pfam" id="PF07701">
    <property type="entry name" value="HNOBA"/>
    <property type="match status" value="1"/>
</dbReference>
<name>A0AAE1ZH94_SCHME</name>
<dbReference type="InterPro" id="IPR024096">
    <property type="entry name" value="NO_sig/Golgi_transp_ligand-bd"/>
</dbReference>
<dbReference type="InterPro" id="IPR011645">
    <property type="entry name" value="HNOB_dom_associated"/>
</dbReference>
<evidence type="ECO:0000313" key="9">
    <source>
        <dbReference type="EMBL" id="KAK4474080.1"/>
    </source>
</evidence>
<dbReference type="SUPFAM" id="SSF111126">
    <property type="entry name" value="Ligand-binding domain in the NO signalling and Golgi transport"/>
    <property type="match status" value="1"/>
</dbReference>
<comment type="caution">
    <text evidence="9">The sequence shown here is derived from an EMBL/GenBank/DDBJ whole genome shotgun (WGS) entry which is preliminary data.</text>
</comment>
<evidence type="ECO:0000256" key="2">
    <source>
        <dbReference type="ARBA" id="ARBA00012202"/>
    </source>
</evidence>
<dbReference type="EMBL" id="JALJAT010000002">
    <property type="protein sequence ID" value="KAK4474080.1"/>
    <property type="molecule type" value="Genomic_DNA"/>
</dbReference>
<dbReference type="InterPro" id="IPR011644">
    <property type="entry name" value="Heme_NO-bd"/>
</dbReference>
<dbReference type="Gene3D" id="3.90.1520.10">
    <property type="entry name" value="H-NOX domain"/>
    <property type="match status" value="1"/>
</dbReference>
<dbReference type="Pfam" id="PF07700">
    <property type="entry name" value="HNOB"/>
    <property type="match status" value="1"/>
</dbReference>
<dbReference type="EC" id="4.6.1.2" evidence="2"/>
<organism evidence="9 10">
    <name type="scientific">Schistosoma mekongi</name>
    <name type="common">Parasitic worm</name>
    <dbReference type="NCBI Taxonomy" id="38744"/>
    <lineage>
        <taxon>Eukaryota</taxon>
        <taxon>Metazoa</taxon>
        <taxon>Spiralia</taxon>
        <taxon>Lophotrochozoa</taxon>
        <taxon>Platyhelminthes</taxon>
        <taxon>Trematoda</taxon>
        <taxon>Digenea</taxon>
        <taxon>Strigeidida</taxon>
        <taxon>Schistosomatoidea</taxon>
        <taxon>Schistosomatidae</taxon>
        <taxon>Schistosoma</taxon>
    </lineage>
</organism>
<feature type="domain" description="Guanylate cyclase" evidence="8">
    <location>
        <begin position="775"/>
        <end position="920"/>
    </location>
</feature>
<dbReference type="Pfam" id="PF05186">
    <property type="entry name" value="Dpy-30"/>
    <property type="match status" value="1"/>
</dbReference>
<keyword evidence="4" id="KW-0547">Nucleotide-binding</keyword>
<dbReference type="SUPFAM" id="SSF55073">
    <property type="entry name" value="Nucleotide cyclase"/>
    <property type="match status" value="1"/>
</dbReference>
<sequence>MPNKVVNLYTFGNYWISTGFNQLLFRASKFNNDQCFRHYSTPSVQSNANGSDEQANDKSPYSKYVSWTDADELAHHLSQSIVAINKYFVVIDKPPNLSVWGHSLTSREAISVINPKLVNTSDLGIYDCLPQLSNIISSLEKEQHHNFNNDLSNSCTTVEVPKLDIIEALPAAYSGLILLGRNEKYTNAARKFYKSATLGGTPWELYQKLLIVCWGKPQKKDSTPASFPIASYRINDHLRVGFRPSPNEISGSLKKNGVILRKSVQHTVLSEGYGNCSLLKLETNSTFRGLPEVYLLYEGCTVVGETFQASRLVDTGLSPVVLPPSKIRLNYSMPLKQRQILGHSNADNLDYIPVHIHRSHLYLPIPYFINSSNLCIGSYVKKPSFVFKNKFTVFSINDCSVSSKPSSLALSCVKCVANSDTTTTTATTIPTKNSDRLTNYYFLTCHSPELPNYFRNTLNRLGIEFDYANWLKQNIIMYGIILEAAKQYILDTYGENTWIWLCKKSNLSELDIQTRKIYQDNLMIILVTVLSDAIFIDKDVILFDIGRYTIQYLIKNGFENFLRVLGKTFKDLLLSLNDHHEYLRYSYHRIKPPTFVILSSTSSCIMLEYTTRRPGYNHYVRGLLFEVAKYFYHLHLIMRVNSEKREGPVYRTVFSLELCIGQSFIEREICTIKTGLSTMNMFPKISKKVFFELTPFHLLLDTNLMIHSAGQRLLEFQPILIDSVFQEHFTIILPIIKPSFDRIKMFSSCTFKIALKMNKRKSNGNHKYILYLKGQIIYVKEWSMLLFIGKPNRMCPHKIVEILNQMYTLYDSMTESHNVYKVETVNDSYMLVSGAPSPSPLHSAHIIEMALDILKVTKENLFWPNETFSNKSTGIQCEENVPLQLFVGCHTGPIVAGIVGFKTPRYCLFGDTVNTANRMMSTGLPDAIHISSNLANELSNYPYVLEYRGEQIIKGKGKMTTYFVRSRNEYFTMTDTTTGEVLDFRKLLREDVDNHCRLMNELDDLDSALHTDHHGSESSSSTISDNETDIEEFHNTQEVRDSNLNIINNTTIRSYATTELYLNKNIQSQKEHELQFGEVNPDQTKQSLSELKPLEKTNLKYSNILHSKYKQLAPIQSFNSSKSAIFQNIVNPLTLGLTEIGIVQPENPLQYLGSWLCKFGKTSTNDDLL</sequence>
<dbReference type="InterPro" id="IPR038158">
    <property type="entry name" value="H-NOX_domain_sf"/>
</dbReference>
<keyword evidence="6" id="KW-0456">Lyase</keyword>
<dbReference type="PANTHER" id="PTHR45655">
    <property type="entry name" value="GUANYLATE CYCLASE SOLUBLE SUBUNIT BETA-2"/>
    <property type="match status" value="1"/>
</dbReference>
<proteinExistence type="predicted"/>
<dbReference type="InterPro" id="IPR049630">
    <property type="entry name" value="DYDC-like_DD"/>
</dbReference>
<dbReference type="CDD" id="cd07302">
    <property type="entry name" value="CHD"/>
    <property type="match status" value="1"/>
</dbReference>
<comment type="subcellular location">
    <subcellularLocation>
        <location evidence="1">Cytoplasm</location>
    </subcellularLocation>
</comment>
<dbReference type="CDD" id="cd22966">
    <property type="entry name" value="DD_DYDC-like"/>
    <property type="match status" value="1"/>
</dbReference>
<keyword evidence="5" id="KW-0342">GTP-binding</keyword>
<evidence type="ECO:0000313" key="10">
    <source>
        <dbReference type="Proteomes" id="UP001292079"/>
    </source>
</evidence>
<dbReference type="Gene3D" id="3.30.70.1230">
    <property type="entry name" value="Nucleotide cyclase"/>
    <property type="match status" value="1"/>
</dbReference>
<protein>
    <recommendedName>
        <fullName evidence="2">guanylate cyclase</fullName>
        <ecNumber evidence="2">4.6.1.2</ecNumber>
    </recommendedName>
</protein>
<dbReference type="AlphaFoldDB" id="A0AAE1ZH94"/>
<gene>
    <name evidence="9" type="ORF">MN116_003388</name>
</gene>
<accession>A0AAE1ZH94</accession>
<dbReference type="GO" id="GO:0070482">
    <property type="term" value="P:response to oxygen levels"/>
    <property type="evidence" value="ECO:0007669"/>
    <property type="project" value="TreeGrafter"/>
</dbReference>
<dbReference type="GO" id="GO:0019934">
    <property type="term" value="P:cGMP-mediated signaling"/>
    <property type="evidence" value="ECO:0007669"/>
    <property type="project" value="TreeGrafter"/>
</dbReference>
<dbReference type="GO" id="GO:0005525">
    <property type="term" value="F:GTP binding"/>
    <property type="evidence" value="ECO:0007669"/>
    <property type="project" value="UniProtKB-KW"/>
</dbReference>